<evidence type="ECO:0000313" key="2">
    <source>
        <dbReference type="Proteomes" id="UP000310200"/>
    </source>
</evidence>
<name>A0A4S2KY73_9HYME</name>
<dbReference type="EMBL" id="QBLH01000483">
    <property type="protein sequence ID" value="TGZ55183.1"/>
    <property type="molecule type" value="Genomic_DNA"/>
</dbReference>
<evidence type="ECO:0000313" key="1">
    <source>
        <dbReference type="EMBL" id="TGZ55183.1"/>
    </source>
</evidence>
<reference evidence="1 2" key="1">
    <citation type="journal article" date="2019" name="Philos. Trans. R. Soc. Lond., B, Biol. Sci.">
        <title>Ant behaviour and brain gene expression of defending hosts depend on the ecological success of the intruding social parasite.</title>
        <authorList>
            <person name="Kaur R."/>
            <person name="Stoldt M."/>
            <person name="Jongepier E."/>
            <person name="Feldmeyer B."/>
            <person name="Menzel F."/>
            <person name="Bornberg-Bauer E."/>
            <person name="Foitzik S."/>
        </authorList>
    </citation>
    <scope>NUCLEOTIDE SEQUENCE [LARGE SCALE GENOMIC DNA]</scope>
    <source>
        <tissue evidence="1">Whole body</tissue>
    </source>
</reference>
<organism evidence="1 2">
    <name type="scientific">Temnothorax longispinosus</name>
    <dbReference type="NCBI Taxonomy" id="300112"/>
    <lineage>
        <taxon>Eukaryota</taxon>
        <taxon>Metazoa</taxon>
        <taxon>Ecdysozoa</taxon>
        <taxon>Arthropoda</taxon>
        <taxon>Hexapoda</taxon>
        <taxon>Insecta</taxon>
        <taxon>Pterygota</taxon>
        <taxon>Neoptera</taxon>
        <taxon>Endopterygota</taxon>
        <taxon>Hymenoptera</taxon>
        <taxon>Apocrita</taxon>
        <taxon>Aculeata</taxon>
        <taxon>Formicoidea</taxon>
        <taxon>Formicidae</taxon>
        <taxon>Myrmicinae</taxon>
        <taxon>Temnothorax</taxon>
    </lineage>
</organism>
<comment type="caution">
    <text evidence="1">The sequence shown here is derived from an EMBL/GenBank/DDBJ whole genome shotgun (WGS) entry which is preliminary data.</text>
</comment>
<dbReference type="AlphaFoldDB" id="A0A4S2KY73"/>
<feature type="non-terminal residue" evidence="1">
    <location>
        <position position="64"/>
    </location>
</feature>
<sequence length="64" mass="7513">MFIRTECEVEILEEYAEDDTYDDNLLTETTIQEPIITITEDNCGYDDNLLPDTTIQEPRITQRI</sequence>
<keyword evidence="2" id="KW-1185">Reference proteome</keyword>
<proteinExistence type="predicted"/>
<dbReference type="Proteomes" id="UP000310200">
    <property type="component" value="Unassembled WGS sequence"/>
</dbReference>
<protein>
    <submittedName>
        <fullName evidence="1">Uncharacterized protein</fullName>
    </submittedName>
</protein>
<accession>A0A4S2KY73</accession>
<gene>
    <name evidence="1" type="ORF">DBV15_12680</name>
</gene>